<keyword evidence="2" id="KW-0808">Transferase</keyword>
<evidence type="ECO:0000313" key="2">
    <source>
        <dbReference type="EMBL" id="AYB44882.1"/>
    </source>
</evidence>
<dbReference type="Gene3D" id="3.90.1200.10">
    <property type="match status" value="1"/>
</dbReference>
<reference evidence="2 3" key="1">
    <citation type="submission" date="2018-09" db="EMBL/GenBank/DDBJ databases">
        <title>Genome Sequence of Paenibacillus lautus Strain E7593-69, Azo Dye-Degrading Bacteria, Isolated from Commercial Tattoo Inks.</title>
        <authorList>
            <person name="Nho S.W."/>
            <person name="Kim S.-J."/>
            <person name="Kweon O."/>
            <person name="Cerniglia C.E."/>
        </authorList>
    </citation>
    <scope>NUCLEOTIDE SEQUENCE [LARGE SCALE GENOMIC DNA]</scope>
    <source>
        <strain evidence="2 3">E7593-69</strain>
    </source>
</reference>
<organism evidence="2 3">
    <name type="scientific">Paenibacillus lautus</name>
    <name type="common">Bacillus lautus</name>
    <dbReference type="NCBI Taxonomy" id="1401"/>
    <lineage>
        <taxon>Bacteria</taxon>
        <taxon>Bacillati</taxon>
        <taxon>Bacillota</taxon>
        <taxon>Bacilli</taxon>
        <taxon>Bacillales</taxon>
        <taxon>Paenibacillaceae</taxon>
        <taxon>Paenibacillus</taxon>
    </lineage>
</organism>
<dbReference type="InterPro" id="IPR051678">
    <property type="entry name" value="AGP_Transferase"/>
</dbReference>
<dbReference type="SUPFAM" id="SSF56112">
    <property type="entry name" value="Protein kinase-like (PK-like)"/>
    <property type="match status" value="1"/>
</dbReference>
<dbReference type="PANTHER" id="PTHR21310">
    <property type="entry name" value="AMINOGLYCOSIDE PHOSPHOTRANSFERASE-RELATED-RELATED"/>
    <property type="match status" value="1"/>
</dbReference>
<evidence type="ECO:0000259" key="1">
    <source>
        <dbReference type="Pfam" id="PF01636"/>
    </source>
</evidence>
<dbReference type="InterPro" id="IPR011009">
    <property type="entry name" value="Kinase-like_dom_sf"/>
</dbReference>
<dbReference type="KEGG" id="plw:D5F53_17070"/>
<accession>A0A385TQP6</accession>
<keyword evidence="3" id="KW-1185">Reference proteome</keyword>
<dbReference type="RefSeq" id="WP_119848758.1">
    <property type="nucleotide sequence ID" value="NZ_CP032412.1"/>
</dbReference>
<name>A0A385TQP6_PAELA</name>
<dbReference type="Gene3D" id="3.30.200.20">
    <property type="entry name" value="Phosphorylase Kinase, domain 1"/>
    <property type="match status" value="1"/>
</dbReference>
<proteinExistence type="predicted"/>
<dbReference type="Pfam" id="PF01636">
    <property type="entry name" value="APH"/>
    <property type="match status" value="1"/>
</dbReference>
<evidence type="ECO:0000313" key="3">
    <source>
        <dbReference type="Proteomes" id="UP000266552"/>
    </source>
</evidence>
<dbReference type="CDD" id="cd05155">
    <property type="entry name" value="APH_ChoK_like_1"/>
    <property type="match status" value="1"/>
</dbReference>
<dbReference type="AlphaFoldDB" id="A0A385TQP6"/>
<sequence length="303" mass="34203">MGQNPWNAEWEVTEPLVRLLLNRQFPQLSSLPIHEIGSGWDNTVYRIGEEYVFRFPRRAFAIPLLQTEAKILPKLANYITLPYAKPLFFGKESADYPAPFLGYTYLSGTFPIGLTDETRMESAAALARFLKNLHAFPVEIAQQEGVAADHRNLTDLAGRRDKMLDFLSQLALHFTDAEMKELADYLRGISLDRVRQRHILIHGDLHFKNMLVDETGKLSGIIDWGDVSIGHPACDLSIAYSFLPPASREGFFEAYGSVDEETKVLARLIAVYIPMLIFMQAIDDKDEAVAQEAKSIMKRALAI</sequence>
<dbReference type="EMBL" id="CP032412">
    <property type="protein sequence ID" value="AYB44882.1"/>
    <property type="molecule type" value="Genomic_DNA"/>
</dbReference>
<feature type="domain" description="Aminoglycoside phosphotransferase" evidence="1">
    <location>
        <begin position="33"/>
        <end position="256"/>
    </location>
</feature>
<protein>
    <submittedName>
        <fullName evidence="2">Aminoglycoside phosphotransferase family protein</fullName>
    </submittedName>
</protein>
<dbReference type="InterPro" id="IPR002575">
    <property type="entry name" value="Aminoglycoside_PTrfase"/>
</dbReference>
<dbReference type="GO" id="GO:0016740">
    <property type="term" value="F:transferase activity"/>
    <property type="evidence" value="ECO:0007669"/>
    <property type="project" value="UniProtKB-KW"/>
</dbReference>
<dbReference type="PANTHER" id="PTHR21310:SF42">
    <property type="entry name" value="BIFUNCTIONAL AAC_APH"/>
    <property type="match status" value="1"/>
</dbReference>
<dbReference type="Proteomes" id="UP000266552">
    <property type="component" value="Chromosome"/>
</dbReference>
<gene>
    <name evidence="2" type="ORF">D5F53_17070</name>
</gene>